<sequence length="210" mass="23427">MIPKLPPCYDNDVAAQRLDWVISARKASAGEQVAGALKLSSLSSRFSVVDGRNAYAKVLVGLADPSVESVLEITGVVVDQEMPPFYEKPRCNNGRARFLKQVLVICGLKDVGFDDSMFVIERIRQFFERSVDGSVAPCEQSFDQLGTTITLAQRMFSHRKDVDESAIVPFEKDVDPRGHLARLATGHLVHTTDNQVKYWKYVSDEGCPYR</sequence>
<dbReference type="OrthoDB" id="3067373at2759"/>
<gene>
    <name evidence="1" type="ORF">BD626DRAFT_579040</name>
</gene>
<dbReference type="EMBL" id="VDMD01000235">
    <property type="protein sequence ID" value="TRM55218.1"/>
    <property type="molecule type" value="Genomic_DNA"/>
</dbReference>
<dbReference type="AlphaFoldDB" id="A0A550BRQ2"/>
<dbReference type="Proteomes" id="UP000320762">
    <property type="component" value="Unassembled WGS sequence"/>
</dbReference>
<proteinExistence type="predicted"/>
<protein>
    <submittedName>
        <fullName evidence="1">Uncharacterized protein</fullName>
    </submittedName>
</protein>
<evidence type="ECO:0000313" key="2">
    <source>
        <dbReference type="Proteomes" id="UP000320762"/>
    </source>
</evidence>
<reference evidence="1 2" key="1">
    <citation type="journal article" date="2019" name="New Phytol.">
        <title>Comparative genomics reveals unique wood-decay strategies and fruiting body development in the Schizophyllaceae.</title>
        <authorList>
            <person name="Almasi E."/>
            <person name="Sahu N."/>
            <person name="Krizsan K."/>
            <person name="Balint B."/>
            <person name="Kovacs G.M."/>
            <person name="Kiss B."/>
            <person name="Cseklye J."/>
            <person name="Drula E."/>
            <person name="Henrissat B."/>
            <person name="Nagy I."/>
            <person name="Chovatia M."/>
            <person name="Adam C."/>
            <person name="LaButti K."/>
            <person name="Lipzen A."/>
            <person name="Riley R."/>
            <person name="Grigoriev I.V."/>
            <person name="Nagy L.G."/>
        </authorList>
    </citation>
    <scope>NUCLEOTIDE SEQUENCE [LARGE SCALE GENOMIC DNA]</scope>
    <source>
        <strain evidence="1 2">NL-1724</strain>
    </source>
</reference>
<comment type="caution">
    <text evidence="1">The sequence shown here is derived from an EMBL/GenBank/DDBJ whole genome shotgun (WGS) entry which is preliminary data.</text>
</comment>
<keyword evidence="2" id="KW-1185">Reference proteome</keyword>
<accession>A0A550BRQ2</accession>
<name>A0A550BRQ2_9AGAR</name>
<organism evidence="1 2">
    <name type="scientific">Schizophyllum amplum</name>
    <dbReference type="NCBI Taxonomy" id="97359"/>
    <lineage>
        <taxon>Eukaryota</taxon>
        <taxon>Fungi</taxon>
        <taxon>Dikarya</taxon>
        <taxon>Basidiomycota</taxon>
        <taxon>Agaricomycotina</taxon>
        <taxon>Agaricomycetes</taxon>
        <taxon>Agaricomycetidae</taxon>
        <taxon>Agaricales</taxon>
        <taxon>Schizophyllaceae</taxon>
        <taxon>Schizophyllum</taxon>
    </lineage>
</organism>
<evidence type="ECO:0000313" key="1">
    <source>
        <dbReference type="EMBL" id="TRM55218.1"/>
    </source>
</evidence>